<dbReference type="AlphaFoldDB" id="A0A0U4C8I0"/>
<feature type="chain" id="PRO_5039560290" description="Lipoprotein" evidence="2">
    <location>
        <begin position="17"/>
        <end position="227"/>
    </location>
</feature>
<dbReference type="PATRIC" id="fig|2041.4.peg.1084"/>
<proteinExistence type="predicted"/>
<feature type="signal peptide" evidence="2">
    <location>
        <begin position="1"/>
        <end position="16"/>
    </location>
</feature>
<feature type="region of interest" description="Disordered" evidence="1">
    <location>
        <begin position="21"/>
        <end position="50"/>
    </location>
</feature>
<dbReference type="STRING" id="2041.AERYTH_05220"/>
<keyword evidence="4" id="KW-1185">Reference proteome</keyword>
<protein>
    <recommendedName>
        <fullName evidence="5">Lipoprotein</fullName>
    </recommendedName>
</protein>
<evidence type="ECO:0000256" key="2">
    <source>
        <dbReference type="SAM" id="SignalP"/>
    </source>
</evidence>
<evidence type="ECO:0000313" key="3">
    <source>
        <dbReference type="EMBL" id="ALX04142.1"/>
    </source>
</evidence>
<evidence type="ECO:0000313" key="4">
    <source>
        <dbReference type="Proteomes" id="UP000067689"/>
    </source>
</evidence>
<feature type="compositionally biased region" description="Polar residues" evidence="1">
    <location>
        <begin position="21"/>
        <end position="39"/>
    </location>
</feature>
<accession>A0A0U4C8I0</accession>
<sequence>MILTAGTLLLASMALASCTNARSPTTSDGASASRSSQTRPELGAAEPLSKPITSTQVSKALFGTASREKVERAARTASNDHVSAEEFALALSQSVMDVRDAVDMRSLLADVGCDALSVRTRSALIGEVEEQQRSGLGRYWSTDQTMWVRSQAEDPGFAVEIAGVVHIADGSYTGWNTYRVDVERSPGGWCVSEVSAQPILPKYPAAPREKADLREALVGDGWRAVRP</sequence>
<dbReference type="Proteomes" id="UP000067689">
    <property type="component" value="Chromosome"/>
</dbReference>
<name>A0A0U4C8I0_9ACTN</name>
<keyword evidence="2" id="KW-0732">Signal</keyword>
<dbReference type="EMBL" id="CP011502">
    <property type="protein sequence ID" value="ALX04142.1"/>
    <property type="molecule type" value="Genomic_DNA"/>
</dbReference>
<evidence type="ECO:0000256" key="1">
    <source>
        <dbReference type="SAM" id="MobiDB-lite"/>
    </source>
</evidence>
<evidence type="ECO:0008006" key="5">
    <source>
        <dbReference type="Google" id="ProtNLM"/>
    </source>
</evidence>
<dbReference type="KEGG" id="aer:AERYTH_05220"/>
<organism evidence="3 4">
    <name type="scientific">Aeromicrobium erythreum</name>
    <dbReference type="NCBI Taxonomy" id="2041"/>
    <lineage>
        <taxon>Bacteria</taxon>
        <taxon>Bacillati</taxon>
        <taxon>Actinomycetota</taxon>
        <taxon>Actinomycetes</taxon>
        <taxon>Propionibacteriales</taxon>
        <taxon>Nocardioidaceae</taxon>
        <taxon>Aeromicrobium</taxon>
    </lineage>
</organism>
<gene>
    <name evidence="3" type="ORF">AERYTH_05220</name>
</gene>
<reference evidence="3 4" key="1">
    <citation type="journal article" date="1991" name="Int. J. Syst. Bacteriol.">
        <title>Description of the erythromycin-producing bacterium Arthrobacter sp. strain NRRL B-3381 as Aeromicrobium erythreum gen. nov., sp. nov.</title>
        <authorList>
            <person name="Miller E.S."/>
            <person name="Woese C.R."/>
            <person name="Brenner S."/>
        </authorList>
    </citation>
    <scope>NUCLEOTIDE SEQUENCE [LARGE SCALE GENOMIC DNA]</scope>
    <source>
        <strain evidence="3 4">AR18</strain>
    </source>
</reference>